<proteinExistence type="predicted"/>
<protein>
    <recommendedName>
        <fullName evidence="4">Transmembrane protein</fullName>
    </recommendedName>
</protein>
<dbReference type="Proteomes" id="UP000000600">
    <property type="component" value="Unassembled WGS sequence"/>
</dbReference>
<sequence length="228" mass="27716">MLTIHMQTRLKCEPLVIRFSLLYFHLAVQLIRGVQFIQSNLNQKKEINLKFRSIDIFIFLIIIQQYNTLFYLLYLTFFDVIYYLLDLQLILDNSEFESNIKYSQIKNQHISLNISQSFKGEQSMLFLHDLSLINIHIMFKQYFLRLITKSLVAYHNHKMLGKLFIYMLDMSQIDQLMELKFALDKHYLANEFYLFLIYIKDVYTMSISFEWKQIQERYAWQLYIVFGQ</sequence>
<keyword evidence="1" id="KW-0812">Transmembrane</keyword>
<keyword evidence="1" id="KW-0472">Membrane</keyword>
<dbReference type="GeneID" id="5015145"/>
<dbReference type="InParanoid" id="A0BTU6"/>
<dbReference type="EMBL" id="CT868017">
    <property type="protein sequence ID" value="CAK61963.1"/>
    <property type="molecule type" value="Genomic_DNA"/>
</dbReference>
<keyword evidence="3" id="KW-1185">Reference proteome</keyword>
<keyword evidence="1" id="KW-1133">Transmembrane helix</keyword>
<evidence type="ECO:0008006" key="4">
    <source>
        <dbReference type="Google" id="ProtNLM"/>
    </source>
</evidence>
<organism evidence="2 3">
    <name type="scientific">Paramecium tetraurelia</name>
    <dbReference type="NCBI Taxonomy" id="5888"/>
    <lineage>
        <taxon>Eukaryota</taxon>
        <taxon>Sar</taxon>
        <taxon>Alveolata</taxon>
        <taxon>Ciliophora</taxon>
        <taxon>Intramacronucleata</taxon>
        <taxon>Oligohymenophorea</taxon>
        <taxon>Peniculida</taxon>
        <taxon>Parameciidae</taxon>
        <taxon>Paramecium</taxon>
    </lineage>
</organism>
<feature type="transmembrane region" description="Helical" evidence="1">
    <location>
        <begin position="56"/>
        <end position="85"/>
    </location>
</feature>
<dbReference type="RefSeq" id="XP_001429361.1">
    <property type="nucleotide sequence ID" value="XM_001429324.1"/>
</dbReference>
<dbReference type="KEGG" id="ptm:GSPATT00032195001"/>
<dbReference type="OrthoDB" id="10596551at2759"/>
<evidence type="ECO:0000313" key="2">
    <source>
        <dbReference type="EMBL" id="CAK61963.1"/>
    </source>
</evidence>
<accession>A0BTU6</accession>
<evidence type="ECO:0000256" key="1">
    <source>
        <dbReference type="SAM" id="Phobius"/>
    </source>
</evidence>
<name>A0BTU6_PARTE</name>
<reference evidence="2 3" key="1">
    <citation type="journal article" date="2006" name="Nature">
        <title>Global trends of whole-genome duplications revealed by the ciliate Paramecium tetraurelia.</title>
        <authorList>
            <consortium name="Genoscope"/>
            <person name="Aury J.-M."/>
            <person name="Jaillon O."/>
            <person name="Duret L."/>
            <person name="Noel B."/>
            <person name="Jubin C."/>
            <person name="Porcel B.M."/>
            <person name="Segurens B."/>
            <person name="Daubin V."/>
            <person name="Anthouard V."/>
            <person name="Aiach N."/>
            <person name="Arnaiz O."/>
            <person name="Billaut A."/>
            <person name="Beisson J."/>
            <person name="Blanc I."/>
            <person name="Bouhouche K."/>
            <person name="Camara F."/>
            <person name="Duharcourt S."/>
            <person name="Guigo R."/>
            <person name="Gogendeau D."/>
            <person name="Katinka M."/>
            <person name="Keller A.-M."/>
            <person name="Kissmehl R."/>
            <person name="Klotz C."/>
            <person name="Koll F."/>
            <person name="Le Moue A."/>
            <person name="Lepere C."/>
            <person name="Malinsky S."/>
            <person name="Nowacki M."/>
            <person name="Nowak J.K."/>
            <person name="Plattner H."/>
            <person name="Poulain J."/>
            <person name="Ruiz F."/>
            <person name="Serrano V."/>
            <person name="Zagulski M."/>
            <person name="Dessen P."/>
            <person name="Betermier M."/>
            <person name="Weissenbach J."/>
            <person name="Scarpelli C."/>
            <person name="Schachter V."/>
            <person name="Sperling L."/>
            <person name="Meyer E."/>
            <person name="Cohen J."/>
            <person name="Wincker P."/>
        </authorList>
    </citation>
    <scope>NUCLEOTIDE SEQUENCE [LARGE SCALE GENOMIC DNA]</scope>
    <source>
        <strain evidence="2 3">Stock d4-2</strain>
    </source>
</reference>
<gene>
    <name evidence="2" type="ORF">GSPATT00032195001</name>
</gene>
<dbReference type="AlphaFoldDB" id="A0BTU6"/>
<evidence type="ECO:0000313" key="3">
    <source>
        <dbReference type="Proteomes" id="UP000000600"/>
    </source>
</evidence>
<dbReference type="HOGENOM" id="CLU_1216769_0_0_1"/>